<reference evidence="1 2" key="1">
    <citation type="journal article" date="2022" name="DNA Res.">
        <title>Chromosomal-level genome assembly of the orchid tree Bauhinia variegata (Leguminosae; Cercidoideae) supports the allotetraploid origin hypothesis of Bauhinia.</title>
        <authorList>
            <person name="Zhong Y."/>
            <person name="Chen Y."/>
            <person name="Zheng D."/>
            <person name="Pang J."/>
            <person name="Liu Y."/>
            <person name="Luo S."/>
            <person name="Meng S."/>
            <person name="Qian L."/>
            <person name="Wei D."/>
            <person name="Dai S."/>
            <person name="Zhou R."/>
        </authorList>
    </citation>
    <scope>NUCLEOTIDE SEQUENCE [LARGE SCALE GENOMIC DNA]</scope>
    <source>
        <strain evidence="1">BV-YZ2020</strain>
    </source>
</reference>
<accession>A0ACB9LPY4</accession>
<gene>
    <name evidence="1" type="ORF">L6164_026382</name>
</gene>
<evidence type="ECO:0000313" key="2">
    <source>
        <dbReference type="Proteomes" id="UP000828941"/>
    </source>
</evidence>
<organism evidence="1 2">
    <name type="scientific">Bauhinia variegata</name>
    <name type="common">Purple orchid tree</name>
    <name type="synonym">Phanera variegata</name>
    <dbReference type="NCBI Taxonomy" id="167791"/>
    <lineage>
        <taxon>Eukaryota</taxon>
        <taxon>Viridiplantae</taxon>
        <taxon>Streptophyta</taxon>
        <taxon>Embryophyta</taxon>
        <taxon>Tracheophyta</taxon>
        <taxon>Spermatophyta</taxon>
        <taxon>Magnoliopsida</taxon>
        <taxon>eudicotyledons</taxon>
        <taxon>Gunneridae</taxon>
        <taxon>Pentapetalae</taxon>
        <taxon>rosids</taxon>
        <taxon>fabids</taxon>
        <taxon>Fabales</taxon>
        <taxon>Fabaceae</taxon>
        <taxon>Cercidoideae</taxon>
        <taxon>Cercideae</taxon>
        <taxon>Bauhiniinae</taxon>
        <taxon>Bauhinia</taxon>
    </lineage>
</organism>
<keyword evidence="2" id="KW-1185">Reference proteome</keyword>
<proteinExistence type="predicted"/>
<evidence type="ECO:0000313" key="1">
    <source>
        <dbReference type="EMBL" id="KAI4313396.1"/>
    </source>
</evidence>
<comment type="caution">
    <text evidence="1">The sequence shown here is derived from an EMBL/GenBank/DDBJ whole genome shotgun (WGS) entry which is preliminary data.</text>
</comment>
<protein>
    <submittedName>
        <fullName evidence="1">Uncharacterized protein</fullName>
    </submittedName>
</protein>
<dbReference type="Proteomes" id="UP000828941">
    <property type="component" value="Chromosome 11"/>
</dbReference>
<sequence length="81" mass="9145">MAKSSIAIAIFMVLFIIATDMYRNSEAREGGVTHWHCSSDFECRTTDCPGGVRRRCIDTWCKCPNLRPKSFTTPTDSKEVP</sequence>
<dbReference type="EMBL" id="CM039436">
    <property type="protein sequence ID" value="KAI4313396.1"/>
    <property type="molecule type" value="Genomic_DNA"/>
</dbReference>
<name>A0ACB9LPY4_BAUVA</name>